<evidence type="ECO:0000256" key="1">
    <source>
        <dbReference type="SAM" id="MobiDB-lite"/>
    </source>
</evidence>
<evidence type="ECO:0000313" key="2">
    <source>
        <dbReference type="EMBL" id="KAJ3664476.1"/>
    </source>
</evidence>
<comment type="caution">
    <text evidence="2">The sequence shown here is derived from an EMBL/GenBank/DDBJ whole genome shotgun (WGS) entry which is preliminary data.</text>
</comment>
<sequence length="110" mass="12991">MGTDNKSSLRKKIDDEGRRRDEEERMKSMFARLRKKICKKKRSQKKELRYKKTFNSAKTFQVEDKEEAHRGGEGKIDGKIPRAIWKDDTKRTSIRAVQAGNQECDLRMKT</sequence>
<evidence type="ECO:0000313" key="3">
    <source>
        <dbReference type="Proteomes" id="UP001168821"/>
    </source>
</evidence>
<dbReference type="Proteomes" id="UP001168821">
    <property type="component" value="Unassembled WGS sequence"/>
</dbReference>
<feature type="compositionally biased region" description="Basic and acidic residues" evidence="1">
    <location>
        <begin position="11"/>
        <end position="25"/>
    </location>
</feature>
<reference evidence="2" key="1">
    <citation type="journal article" date="2023" name="G3 (Bethesda)">
        <title>Whole genome assemblies of Zophobas morio and Tenebrio molitor.</title>
        <authorList>
            <person name="Kaur S."/>
            <person name="Stinson S.A."/>
            <person name="diCenzo G.C."/>
        </authorList>
    </citation>
    <scope>NUCLEOTIDE SEQUENCE</scope>
    <source>
        <strain evidence="2">QUZm001</strain>
    </source>
</reference>
<proteinExistence type="predicted"/>
<feature type="region of interest" description="Disordered" evidence="1">
    <location>
        <begin position="1"/>
        <end position="25"/>
    </location>
</feature>
<keyword evidence="3" id="KW-1185">Reference proteome</keyword>
<dbReference type="EMBL" id="JALNTZ010000001">
    <property type="protein sequence ID" value="KAJ3664476.1"/>
    <property type="molecule type" value="Genomic_DNA"/>
</dbReference>
<protein>
    <submittedName>
        <fullName evidence="2">Uncharacterized protein</fullName>
    </submittedName>
</protein>
<gene>
    <name evidence="2" type="ORF">Zmor_000039</name>
</gene>
<accession>A0AA38MPZ8</accession>
<dbReference type="AlphaFoldDB" id="A0AA38MPZ8"/>
<name>A0AA38MPZ8_9CUCU</name>
<organism evidence="2 3">
    <name type="scientific">Zophobas morio</name>
    <dbReference type="NCBI Taxonomy" id="2755281"/>
    <lineage>
        <taxon>Eukaryota</taxon>
        <taxon>Metazoa</taxon>
        <taxon>Ecdysozoa</taxon>
        <taxon>Arthropoda</taxon>
        <taxon>Hexapoda</taxon>
        <taxon>Insecta</taxon>
        <taxon>Pterygota</taxon>
        <taxon>Neoptera</taxon>
        <taxon>Endopterygota</taxon>
        <taxon>Coleoptera</taxon>
        <taxon>Polyphaga</taxon>
        <taxon>Cucujiformia</taxon>
        <taxon>Tenebrionidae</taxon>
        <taxon>Zophobas</taxon>
    </lineage>
</organism>